<evidence type="ECO:0000256" key="2">
    <source>
        <dbReference type="ARBA" id="ARBA00010992"/>
    </source>
</evidence>
<dbReference type="GO" id="GO:0015798">
    <property type="term" value="P:myo-inositol transport"/>
    <property type="evidence" value="ECO:0007669"/>
    <property type="project" value="UniProtKB-ARBA"/>
</dbReference>
<feature type="region of interest" description="Disordered" evidence="8">
    <location>
        <begin position="1"/>
        <end position="46"/>
    </location>
</feature>
<dbReference type="AlphaFoldDB" id="A0A2J6SBR8"/>
<evidence type="ECO:0000256" key="8">
    <source>
        <dbReference type="SAM" id="MobiDB-lite"/>
    </source>
</evidence>
<keyword evidence="6 9" id="KW-0472">Membrane</keyword>
<dbReference type="InterPro" id="IPR005829">
    <property type="entry name" value="Sugar_transporter_CS"/>
</dbReference>
<dbReference type="InterPro" id="IPR036259">
    <property type="entry name" value="MFS_trans_sf"/>
</dbReference>
<feature type="transmembrane region" description="Helical" evidence="9">
    <location>
        <begin position="424"/>
        <end position="441"/>
    </location>
</feature>
<evidence type="ECO:0000256" key="3">
    <source>
        <dbReference type="ARBA" id="ARBA00022448"/>
    </source>
</evidence>
<dbReference type="EMBL" id="KZ613937">
    <property type="protein sequence ID" value="PMD48217.1"/>
    <property type="molecule type" value="Genomic_DNA"/>
</dbReference>
<dbReference type="STRING" id="1149755.A0A2J6SBR8"/>
<feature type="compositionally biased region" description="Basic and acidic residues" evidence="8">
    <location>
        <begin position="26"/>
        <end position="35"/>
    </location>
</feature>
<dbReference type="FunFam" id="1.20.1250.20:FF:000474">
    <property type="entry name" value="Sugar transporter, putative"/>
    <property type="match status" value="1"/>
</dbReference>
<dbReference type="InterPro" id="IPR003663">
    <property type="entry name" value="Sugar/inositol_transpt"/>
</dbReference>
<dbReference type="PROSITE" id="PS00217">
    <property type="entry name" value="SUGAR_TRANSPORT_2"/>
    <property type="match status" value="1"/>
</dbReference>
<feature type="transmembrane region" description="Helical" evidence="9">
    <location>
        <begin position="517"/>
        <end position="536"/>
    </location>
</feature>
<evidence type="ECO:0000313" key="12">
    <source>
        <dbReference type="Proteomes" id="UP000235786"/>
    </source>
</evidence>
<dbReference type="OrthoDB" id="5290825at2759"/>
<feature type="domain" description="Major facilitator superfamily (MFS) profile" evidence="10">
    <location>
        <begin position="132"/>
        <end position="571"/>
    </location>
</feature>
<keyword evidence="3 7" id="KW-0813">Transport</keyword>
<evidence type="ECO:0000256" key="4">
    <source>
        <dbReference type="ARBA" id="ARBA00022692"/>
    </source>
</evidence>
<feature type="transmembrane region" description="Helical" evidence="9">
    <location>
        <begin position="171"/>
        <end position="192"/>
    </location>
</feature>
<evidence type="ECO:0000259" key="10">
    <source>
        <dbReference type="PROSITE" id="PS50850"/>
    </source>
</evidence>
<dbReference type="GO" id="GO:0016020">
    <property type="term" value="C:membrane"/>
    <property type="evidence" value="ECO:0007669"/>
    <property type="project" value="UniProtKB-SubCell"/>
</dbReference>
<evidence type="ECO:0000313" key="11">
    <source>
        <dbReference type="EMBL" id="PMD48217.1"/>
    </source>
</evidence>
<dbReference type="GO" id="GO:0022857">
    <property type="term" value="F:transmembrane transporter activity"/>
    <property type="evidence" value="ECO:0007669"/>
    <property type="project" value="InterPro"/>
</dbReference>
<evidence type="ECO:0000256" key="9">
    <source>
        <dbReference type="SAM" id="Phobius"/>
    </source>
</evidence>
<keyword evidence="4 9" id="KW-0812">Transmembrane</keyword>
<evidence type="ECO:0000256" key="1">
    <source>
        <dbReference type="ARBA" id="ARBA00004141"/>
    </source>
</evidence>
<feature type="transmembrane region" description="Helical" evidence="9">
    <location>
        <begin position="448"/>
        <end position="467"/>
    </location>
</feature>
<gene>
    <name evidence="11" type="ORF">L207DRAFT_414030</name>
</gene>
<feature type="transmembrane region" description="Helical" evidence="9">
    <location>
        <begin position="290"/>
        <end position="313"/>
    </location>
</feature>
<accession>A0A2J6SBR8</accession>
<sequence>MASTPPNTSSEKVSASPDAGYASHNESSKNEKLAQDPEPEIIDSSGRRKSVALNIVENPLKRSSKAQTIANARIFAEEHGMPEHASLFERAALVARDGDRFEMLAELDETERNALIYERDHKWHGPKMLWYSIALCAMGAATQGWDQTGSNGANLSFPEEFGIAGTGKDEWIVGVINAIIFLTAGLIGAFIVDPLNHYLGRRGEIFLTACCLTACPIGSAFARSWQGLFAARFVMGIGIGAKNATVPIYSAEMAPARIRGALVMFWQLWVVAGIFLGFAANVIVKDTGRIAWRLQLGSAFIPSFILGIGIFFCPESPRWLMKHGKIAQGFKSMSVLRANPIIAARDYYYSYIIYQEEMKLAGGLNYWTRMWDCFRVPRIRRANYGASTVMIAQQMCGINIISFYSSTIFENVGYTASQALYASLGYGAIQVVFTIPTLFLIDTKGRRTLTLMTFPFMCIFLLAAGLSLLKTEGSKGARIGPVVLFVYLFTIAYSLGEGPVAFQYSAEVFPTIQREQGMAWAVCINNTFAGILSLTFPRMKTVMTPTGAFGFYAGLNLIAWFMIFCFVRETKQLTLEEIDQVFSVPTKSFLNYELTVWLPYFLKRHILRQKIAKPPPVIEKADLMDSDGIVGE</sequence>
<keyword evidence="12" id="KW-1185">Reference proteome</keyword>
<comment type="similarity">
    <text evidence="2 7">Belongs to the major facilitator superfamily. Sugar transporter (TC 2.A.1.1) family.</text>
</comment>
<dbReference type="InterPro" id="IPR005828">
    <property type="entry name" value="MFS_sugar_transport-like"/>
</dbReference>
<feature type="transmembrane region" description="Helical" evidence="9">
    <location>
        <begin position="479"/>
        <end position="496"/>
    </location>
</feature>
<dbReference type="Pfam" id="PF00083">
    <property type="entry name" value="Sugar_tr"/>
    <property type="match status" value="1"/>
</dbReference>
<feature type="transmembrane region" description="Helical" evidence="9">
    <location>
        <begin position="204"/>
        <end position="222"/>
    </location>
</feature>
<evidence type="ECO:0000256" key="7">
    <source>
        <dbReference type="RuleBase" id="RU003346"/>
    </source>
</evidence>
<dbReference type="PANTHER" id="PTHR48020:SF13">
    <property type="entry name" value="MAJOR FACILITATOR SUPERFAMILY (MFS) PROFILE DOMAIN-CONTAINING PROTEIN"/>
    <property type="match status" value="1"/>
</dbReference>
<keyword evidence="5 9" id="KW-1133">Transmembrane helix</keyword>
<organism evidence="11 12">
    <name type="scientific">Hyaloscypha variabilis (strain UAMH 11265 / GT02V1 / F)</name>
    <name type="common">Meliniomyces variabilis</name>
    <dbReference type="NCBI Taxonomy" id="1149755"/>
    <lineage>
        <taxon>Eukaryota</taxon>
        <taxon>Fungi</taxon>
        <taxon>Dikarya</taxon>
        <taxon>Ascomycota</taxon>
        <taxon>Pezizomycotina</taxon>
        <taxon>Leotiomycetes</taxon>
        <taxon>Helotiales</taxon>
        <taxon>Hyaloscyphaceae</taxon>
        <taxon>Hyaloscypha</taxon>
        <taxon>Hyaloscypha variabilis</taxon>
    </lineage>
</organism>
<protein>
    <recommendedName>
        <fullName evidence="10">Major facilitator superfamily (MFS) profile domain-containing protein</fullName>
    </recommendedName>
</protein>
<feature type="transmembrane region" description="Helical" evidence="9">
    <location>
        <begin position="261"/>
        <end position="284"/>
    </location>
</feature>
<dbReference type="GO" id="GO:0015791">
    <property type="term" value="P:polyol transmembrane transport"/>
    <property type="evidence" value="ECO:0007669"/>
    <property type="project" value="UniProtKB-ARBA"/>
</dbReference>
<proteinExistence type="inferred from homology"/>
<dbReference type="InterPro" id="IPR020846">
    <property type="entry name" value="MFS_dom"/>
</dbReference>
<evidence type="ECO:0000256" key="6">
    <source>
        <dbReference type="ARBA" id="ARBA00023136"/>
    </source>
</evidence>
<evidence type="ECO:0000256" key="5">
    <source>
        <dbReference type="ARBA" id="ARBA00022989"/>
    </source>
</evidence>
<dbReference type="SUPFAM" id="SSF103473">
    <property type="entry name" value="MFS general substrate transporter"/>
    <property type="match status" value="1"/>
</dbReference>
<dbReference type="PANTHER" id="PTHR48020">
    <property type="entry name" value="PROTON MYO-INOSITOL COTRANSPORTER"/>
    <property type="match status" value="1"/>
</dbReference>
<dbReference type="Proteomes" id="UP000235786">
    <property type="component" value="Unassembled WGS sequence"/>
</dbReference>
<feature type="transmembrane region" description="Helical" evidence="9">
    <location>
        <begin position="548"/>
        <end position="567"/>
    </location>
</feature>
<feature type="compositionally biased region" description="Polar residues" evidence="8">
    <location>
        <begin position="1"/>
        <end position="13"/>
    </location>
</feature>
<dbReference type="Gene3D" id="1.20.1250.20">
    <property type="entry name" value="MFS general substrate transporter like domains"/>
    <property type="match status" value="1"/>
</dbReference>
<dbReference type="InterPro" id="IPR050814">
    <property type="entry name" value="Myo-inositol_Transporter"/>
</dbReference>
<feature type="transmembrane region" description="Helical" evidence="9">
    <location>
        <begin position="384"/>
        <end position="404"/>
    </location>
</feature>
<dbReference type="NCBIfam" id="TIGR00879">
    <property type="entry name" value="SP"/>
    <property type="match status" value="1"/>
</dbReference>
<dbReference type="PRINTS" id="PR00171">
    <property type="entry name" value="SUGRTRNSPORT"/>
</dbReference>
<name>A0A2J6SBR8_HYAVF</name>
<dbReference type="PROSITE" id="PS50850">
    <property type="entry name" value="MFS"/>
    <property type="match status" value="1"/>
</dbReference>
<reference evidence="11 12" key="1">
    <citation type="submission" date="2016-04" db="EMBL/GenBank/DDBJ databases">
        <title>A degradative enzymes factory behind the ericoid mycorrhizal symbiosis.</title>
        <authorList>
            <consortium name="DOE Joint Genome Institute"/>
            <person name="Martino E."/>
            <person name="Morin E."/>
            <person name="Grelet G."/>
            <person name="Kuo A."/>
            <person name="Kohler A."/>
            <person name="Daghino S."/>
            <person name="Barry K."/>
            <person name="Choi C."/>
            <person name="Cichocki N."/>
            <person name="Clum A."/>
            <person name="Copeland A."/>
            <person name="Hainaut M."/>
            <person name="Haridas S."/>
            <person name="Labutti K."/>
            <person name="Lindquist E."/>
            <person name="Lipzen A."/>
            <person name="Khouja H.-R."/>
            <person name="Murat C."/>
            <person name="Ohm R."/>
            <person name="Olson A."/>
            <person name="Spatafora J."/>
            <person name="Veneault-Fourrey C."/>
            <person name="Henrissat B."/>
            <person name="Grigoriev I."/>
            <person name="Martin F."/>
            <person name="Perotto S."/>
        </authorList>
    </citation>
    <scope>NUCLEOTIDE SEQUENCE [LARGE SCALE GENOMIC DNA]</scope>
    <source>
        <strain evidence="11 12">F</strain>
    </source>
</reference>
<comment type="subcellular location">
    <subcellularLocation>
        <location evidence="1">Membrane</location>
        <topology evidence="1">Multi-pass membrane protein</topology>
    </subcellularLocation>
</comment>